<reference evidence="3 4" key="1">
    <citation type="submission" date="2023-12" db="EMBL/GenBank/DDBJ databases">
        <title>Blastococcus brunescens sp. nov., an actonobacterium isolated from sandstone collected in sahara desert.</title>
        <authorList>
            <person name="Gtari M."/>
            <person name="Ghodhbane F."/>
        </authorList>
    </citation>
    <scope>NUCLEOTIDE SEQUENCE [LARGE SCALE GENOMIC DNA]</scope>
    <source>
        <strain evidence="3 4">BMG 8361</strain>
    </source>
</reference>
<protein>
    <submittedName>
        <fullName evidence="3">Uncharacterized protein</fullName>
    </submittedName>
</protein>
<dbReference type="Proteomes" id="UP001324287">
    <property type="component" value="Chromosome"/>
</dbReference>
<accession>A0ABZ1B986</accession>
<proteinExistence type="predicted"/>
<evidence type="ECO:0000256" key="1">
    <source>
        <dbReference type="SAM" id="MobiDB-lite"/>
    </source>
</evidence>
<keyword evidence="4" id="KW-1185">Reference proteome</keyword>
<dbReference type="EMBL" id="CP141261">
    <property type="protein sequence ID" value="WRL65590.1"/>
    <property type="molecule type" value="Genomic_DNA"/>
</dbReference>
<name>A0ABZ1B986_9ACTN</name>
<keyword evidence="2" id="KW-0472">Membrane</keyword>
<gene>
    <name evidence="3" type="ORF">U6N30_08400</name>
</gene>
<feature type="transmembrane region" description="Helical" evidence="2">
    <location>
        <begin position="92"/>
        <end position="114"/>
    </location>
</feature>
<dbReference type="RefSeq" id="WP_324276908.1">
    <property type="nucleotide sequence ID" value="NZ_CP141261.1"/>
</dbReference>
<evidence type="ECO:0000313" key="4">
    <source>
        <dbReference type="Proteomes" id="UP001324287"/>
    </source>
</evidence>
<evidence type="ECO:0000256" key="2">
    <source>
        <dbReference type="SAM" id="Phobius"/>
    </source>
</evidence>
<evidence type="ECO:0000313" key="3">
    <source>
        <dbReference type="EMBL" id="WRL65590.1"/>
    </source>
</evidence>
<organism evidence="3 4">
    <name type="scientific">Blastococcus brunescens</name>
    <dbReference type="NCBI Taxonomy" id="1564165"/>
    <lineage>
        <taxon>Bacteria</taxon>
        <taxon>Bacillati</taxon>
        <taxon>Actinomycetota</taxon>
        <taxon>Actinomycetes</taxon>
        <taxon>Geodermatophilales</taxon>
        <taxon>Geodermatophilaceae</taxon>
        <taxon>Blastococcus</taxon>
    </lineage>
</organism>
<keyword evidence="2" id="KW-0812">Transmembrane</keyword>
<feature type="region of interest" description="Disordered" evidence="1">
    <location>
        <begin position="1"/>
        <end position="30"/>
    </location>
</feature>
<sequence>MTGPKPDDQGPPPTSADPTMKVPRPPVPGRAVRADVAAGNLATPPIHPDESTVTLDAQIRKPPHRTLEFGTPAAVNVTVGPRPKPRRRHRTWPWIAAVVLVLLALGAVLLVMMLRGVTVDGDIDLVGQGTQVAAASSSPDRAVT</sequence>
<keyword evidence="2" id="KW-1133">Transmembrane helix</keyword>